<dbReference type="GO" id="GO:0051377">
    <property type="term" value="F:mannose-ethanolamine phosphotransferase activity"/>
    <property type="evidence" value="ECO:0007669"/>
    <property type="project" value="InterPro"/>
</dbReference>
<feature type="region of interest" description="Disordered" evidence="16">
    <location>
        <begin position="1116"/>
        <end position="1144"/>
    </location>
</feature>
<evidence type="ECO:0000256" key="15">
    <source>
        <dbReference type="SAM" id="Coils"/>
    </source>
</evidence>
<keyword evidence="13" id="KW-0325">Glycoprotein</keyword>
<keyword evidence="11 17" id="KW-1133">Transmembrane helix</keyword>
<sequence>MRSLFVLGIVVHLILLYSIFDIYYSSPIIFGLREHSISRNEGPAKRVIVFSADGLRYDTFVKNPDLTPFLHGIFQQKKGVSGLSLSHMPTESRPGHVAIFAGFTEDVSAVAAGWKKNPVPFDSIFNRSQNSWLIGSPDIVELFPSANITVESYSADQEDFGSKEAWKLDEWVFQRFEKLLTSAKIDQGLNERLRAGKNAIFLHLLGIDTNGHGHKPHSKEYLDNLRFVDEEIRKTSELVEEFFGDSRTTFIMTADHGMTDWGSHGAGSESEVNTPFVAWGSGIAKTGVNISLAQVDIAPLLATLLGTAIPTNSIGMIPWEIVNASDEYLYLAAFAHYMQLREQLTHLHDEKARRFVFSEYPEFGDTALNSLNDQLVVLGKSRRFSAGVTMWRQFGPKIRDAIYYYHRYDRTFLGFCVSVSFLLWVALVTSLISRSNQVDLFSREILRPKIAFISLFSACLFYSLYCQFSFSCVIYVLLPIVLSSFLYNVVDVHGGTLKKYTAKHGFYTNFTAILLYLLAVAPFVLVFVDRRWLVTVFVLLNFVPYTYGSIGRYDWKILWHFVCILLCVFPFLATVGQQQHPFLCLFTSALASLIYKMLANTNFFISRRELLVSISKMNLCTTGIIFLTEFVFEKTPTFLLLICWTTLPAAFILPIFLTKRKVVDRLIAFIGYLFIPYSLLSIAYESIFVLLFVALLVILIRFEFANVSDSVLLQLDAARRQSRGLLEPISKHDAIRAWTVMALVIGALFGTGNFASLNSFNPSTLHRFISVFSPFTMASLLILKLLIPLLLLSMAFATILFFDTDHITRLSYLTLTISDLIAMCLFYQLKDTGSWLDIGLSISAYIVSMFLSLSLLLLLLSSTFILTFTSPFTHEFFEKMKRLMSDHIWKLDSAENEQDKDGDDGEMEKKIFASEVDKYIDEPPRSSLIEKRKRQKHQMIARNPKSDIALRYREKVESIIEEYVAQMQISADQKNRLRQLAAERLAEFGGELSLSQVRAFLLKFTPNPAPHSSNRLLLDGIELDPHYARFTQDYTQKDTLGKGAFGDVYKVFSKLDRCHYAVKKIKLTQPRRAGNAKKQSGAARRILMEVLTMARLDHPHIVRYHHAWLEETPDFSTFRPRRSSDDSTGNKVVELSSSPEERNQLMPVLNTEATNSYNPSFAGSSVNPPLKSSRFFLPSASGSSLDESIGTKETQESSKISRKSSSSSESSGNWMSSTGIVSVAENGELMELQQPQHVSAMVREMNDRVDSSQTCPLHIFIQMELCESTLSEFLTERNHGINDTVLPLELRKETFTFALNLMSAVDYLHENAVIHRDIKPSNIFLATTTAGHKKLKLGDFGLACYDTLLEECFSGLQMMRPENLHEHSVGVGTALYAAPEQMTTREYGVAADVYSCALVIIEMFGVFHTDMQRVTNLEKSRRGRIPDYVFAVSPELHKLLVPMLLSMADARPYANEIVRRIAQLESQAPHLETDAECIKRLQEEIIELCSRLDEKEHRIVELEMKLKLKNGRFREAPW</sequence>
<evidence type="ECO:0000256" key="6">
    <source>
        <dbReference type="ARBA" id="ARBA00022679"/>
    </source>
</evidence>
<feature type="domain" description="Protein kinase" evidence="18">
    <location>
        <begin position="1034"/>
        <end position="1471"/>
    </location>
</feature>
<feature type="compositionally biased region" description="Low complexity" evidence="16">
    <location>
        <begin position="1203"/>
        <end position="1215"/>
    </location>
</feature>
<dbReference type="InterPro" id="IPR002591">
    <property type="entry name" value="Phosphodiest/P_Trfase"/>
</dbReference>
<evidence type="ECO:0000256" key="13">
    <source>
        <dbReference type="ARBA" id="ARBA00023180"/>
    </source>
</evidence>
<dbReference type="SUPFAM" id="SSF56112">
    <property type="entry name" value="Protein kinase-like (PK-like)"/>
    <property type="match status" value="1"/>
</dbReference>
<feature type="transmembrane region" description="Helical" evidence="17">
    <location>
        <begin position="506"/>
        <end position="526"/>
    </location>
</feature>
<feature type="transmembrane region" description="Helical" evidence="17">
    <location>
        <begin position="532"/>
        <end position="550"/>
    </location>
</feature>
<dbReference type="Pfam" id="PF01663">
    <property type="entry name" value="Phosphodiest"/>
    <property type="match status" value="1"/>
</dbReference>
<evidence type="ECO:0000256" key="11">
    <source>
        <dbReference type="ARBA" id="ARBA00022989"/>
    </source>
</evidence>
<feature type="transmembrane region" description="Helical" evidence="17">
    <location>
        <begin position="666"/>
        <end position="684"/>
    </location>
</feature>
<evidence type="ECO:0000256" key="7">
    <source>
        <dbReference type="ARBA" id="ARBA00022692"/>
    </source>
</evidence>
<proteinExistence type="inferred from homology"/>
<dbReference type="Gene3D" id="3.30.200.20">
    <property type="entry name" value="Phosphorylase Kinase, domain 1"/>
    <property type="match status" value="1"/>
</dbReference>
<dbReference type="InterPro" id="IPR008271">
    <property type="entry name" value="Ser/Thr_kinase_AS"/>
</dbReference>
<dbReference type="InterPro" id="IPR017852">
    <property type="entry name" value="GPI_EtnP_transferase_1_C"/>
</dbReference>
<feature type="transmembrane region" description="Helical" evidence="17">
    <location>
        <begin position="809"/>
        <end position="829"/>
    </location>
</feature>
<keyword evidence="12 17" id="KW-0472">Membrane</keyword>
<evidence type="ECO:0000256" key="1">
    <source>
        <dbReference type="ARBA" id="ARBA00004477"/>
    </source>
</evidence>
<evidence type="ECO:0000256" key="17">
    <source>
        <dbReference type="SAM" id="Phobius"/>
    </source>
</evidence>
<feature type="transmembrane region" description="Helical" evidence="17">
    <location>
        <begin position="6"/>
        <end position="24"/>
    </location>
</feature>
<feature type="transmembrane region" description="Helical" evidence="17">
    <location>
        <begin position="638"/>
        <end position="657"/>
    </location>
</feature>
<comment type="subcellular location">
    <subcellularLocation>
        <location evidence="1">Endoplasmic reticulum membrane</location>
        <topology evidence="1">Multi-pass membrane protein</topology>
    </subcellularLocation>
</comment>
<feature type="region of interest" description="Disordered" evidence="16">
    <location>
        <begin position="1181"/>
        <end position="1215"/>
    </location>
</feature>
<evidence type="ECO:0000256" key="8">
    <source>
        <dbReference type="ARBA" id="ARBA00022741"/>
    </source>
</evidence>
<name>A0AAF3F0Q2_9BILA</name>
<dbReference type="GO" id="GO:0006506">
    <property type="term" value="P:GPI anchor biosynthetic process"/>
    <property type="evidence" value="ECO:0007669"/>
    <property type="project" value="UniProtKB-KW"/>
</dbReference>
<dbReference type="InterPro" id="IPR017441">
    <property type="entry name" value="Protein_kinase_ATP_BS"/>
</dbReference>
<feature type="compositionally biased region" description="Polar residues" evidence="16">
    <location>
        <begin position="1126"/>
        <end position="1138"/>
    </location>
</feature>
<dbReference type="InterPro" id="IPR011009">
    <property type="entry name" value="Kinase-like_dom_sf"/>
</dbReference>
<dbReference type="Proteomes" id="UP000887575">
    <property type="component" value="Unassembled WGS sequence"/>
</dbReference>
<evidence type="ECO:0000256" key="4">
    <source>
        <dbReference type="ARBA" id="ARBA00020831"/>
    </source>
</evidence>
<protein>
    <recommendedName>
        <fullName evidence="4">GPI ethanolamine phosphate transferase 1</fullName>
    </recommendedName>
</protein>
<evidence type="ECO:0000256" key="2">
    <source>
        <dbReference type="ARBA" id="ARBA00004687"/>
    </source>
</evidence>
<dbReference type="Pfam" id="PF04987">
    <property type="entry name" value="PigN"/>
    <property type="match status" value="1"/>
</dbReference>
<organism evidence="19 20">
    <name type="scientific">Mesorhabditis belari</name>
    <dbReference type="NCBI Taxonomy" id="2138241"/>
    <lineage>
        <taxon>Eukaryota</taxon>
        <taxon>Metazoa</taxon>
        <taxon>Ecdysozoa</taxon>
        <taxon>Nematoda</taxon>
        <taxon>Chromadorea</taxon>
        <taxon>Rhabditida</taxon>
        <taxon>Rhabditina</taxon>
        <taxon>Rhabditomorpha</taxon>
        <taxon>Rhabditoidea</taxon>
        <taxon>Rhabditidae</taxon>
        <taxon>Mesorhabditinae</taxon>
        <taxon>Mesorhabditis</taxon>
    </lineage>
</organism>
<evidence type="ECO:0000313" key="20">
    <source>
        <dbReference type="WBParaSite" id="MBELARI_LOCUS20089"/>
    </source>
</evidence>
<evidence type="ECO:0000256" key="16">
    <source>
        <dbReference type="SAM" id="MobiDB-lite"/>
    </source>
</evidence>
<evidence type="ECO:0000256" key="10">
    <source>
        <dbReference type="ARBA" id="ARBA00022840"/>
    </source>
</evidence>
<dbReference type="Pfam" id="PF00069">
    <property type="entry name" value="Pkinase"/>
    <property type="match status" value="2"/>
</dbReference>
<dbReference type="PANTHER" id="PTHR12250">
    <property type="entry name" value="PHOSPHATIDYLINOSITOL GLYCAN, CLASS N"/>
    <property type="match status" value="1"/>
</dbReference>
<dbReference type="Gene3D" id="3.40.720.10">
    <property type="entry name" value="Alkaline Phosphatase, subunit A"/>
    <property type="match status" value="2"/>
</dbReference>
<evidence type="ECO:0000313" key="19">
    <source>
        <dbReference type="Proteomes" id="UP000887575"/>
    </source>
</evidence>
<keyword evidence="19" id="KW-1185">Reference proteome</keyword>
<reference evidence="20" key="1">
    <citation type="submission" date="2024-02" db="UniProtKB">
        <authorList>
            <consortium name="WormBaseParasite"/>
        </authorList>
    </citation>
    <scope>IDENTIFICATION</scope>
</reference>
<evidence type="ECO:0000256" key="12">
    <source>
        <dbReference type="ARBA" id="ARBA00023136"/>
    </source>
</evidence>
<dbReference type="PROSITE" id="PS00107">
    <property type="entry name" value="PROTEIN_KINASE_ATP"/>
    <property type="match status" value="1"/>
</dbReference>
<dbReference type="PANTHER" id="PTHR12250:SF0">
    <property type="entry name" value="GPI ETHANOLAMINE PHOSPHATE TRANSFERASE 1"/>
    <property type="match status" value="1"/>
</dbReference>
<dbReference type="SMART" id="SM00220">
    <property type="entry name" value="S_TKc"/>
    <property type="match status" value="1"/>
</dbReference>
<keyword evidence="6" id="KW-0808">Transferase</keyword>
<dbReference type="GO" id="GO:0005789">
    <property type="term" value="C:endoplasmic reticulum membrane"/>
    <property type="evidence" value="ECO:0007669"/>
    <property type="project" value="UniProtKB-SubCell"/>
</dbReference>
<feature type="transmembrane region" description="Helical" evidence="17">
    <location>
        <begin position="557"/>
        <end position="574"/>
    </location>
</feature>
<evidence type="ECO:0000259" key="18">
    <source>
        <dbReference type="PROSITE" id="PS50011"/>
    </source>
</evidence>
<comment type="similarity">
    <text evidence="3">Belongs to the PIGG/PIGN/PIGO family. PIGN subfamily.</text>
</comment>
<dbReference type="InterPro" id="IPR037671">
    <property type="entry name" value="PIGN_N"/>
</dbReference>
<evidence type="ECO:0000256" key="5">
    <source>
        <dbReference type="ARBA" id="ARBA00022502"/>
    </source>
</evidence>
<keyword evidence="10 14" id="KW-0067">ATP-binding</keyword>
<dbReference type="Gene3D" id="1.10.510.10">
    <property type="entry name" value="Transferase(Phosphotransferase) domain 1"/>
    <property type="match status" value="1"/>
</dbReference>
<dbReference type="InterPro" id="IPR000719">
    <property type="entry name" value="Prot_kinase_dom"/>
</dbReference>
<feature type="transmembrane region" description="Helical" evidence="17">
    <location>
        <begin position="849"/>
        <end position="872"/>
    </location>
</feature>
<dbReference type="WBParaSite" id="MBELARI_LOCUS20089">
    <property type="protein sequence ID" value="MBELARI_LOCUS20089"/>
    <property type="gene ID" value="MBELARI_LOCUS20089"/>
</dbReference>
<dbReference type="CDD" id="cd16020">
    <property type="entry name" value="GPI_EPT_1"/>
    <property type="match status" value="1"/>
</dbReference>
<accession>A0AAF3F0Q2</accession>
<feature type="transmembrane region" description="Helical" evidence="17">
    <location>
        <begin position="775"/>
        <end position="802"/>
    </location>
</feature>
<dbReference type="PROSITE" id="PS50011">
    <property type="entry name" value="PROTEIN_KINASE_DOM"/>
    <property type="match status" value="1"/>
</dbReference>
<evidence type="ECO:0000256" key="14">
    <source>
        <dbReference type="PROSITE-ProRule" id="PRU10141"/>
    </source>
</evidence>
<dbReference type="InterPro" id="IPR017850">
    <property type="entry name" value="Alkaline_phosphatase_core_sf"/>
</dbReference>
<keyword evidence="5" id="KW-0337">GPI-anchor biosynthesis</keyword>
<keyword evidence="8 14" id="KW-0547">Nucleotide-binding</keyword>
<feature type="transmembrane region" description="Helical" evidence="17">
    <location>
        <begin position="734"/>
        <end position="755"/>
    </location>
</feature>
<dbReference type="GO" id="GO:0005524">
    <property type="term" value="F:ATP binding"/>
    <property type="evidence" value="ECO:0007669"/>
    <property type="project" value="UniProtKB-UniRule"/>
</dbReference>
<dbReference type="InterPro" id="IPR007070">
    <property type="entry name" value="GPI_EtnP_transferase_1"/>
</dbReference>
<evidence type="ECO:0000256" key="9">
    <source>
        <dbReference type="ARBA" id="ARBA00022824"/>
    </source>
</evidence>
<dbReference type="GO" id="GO:0004672">
    <property type="term" value="F:protein kinase activity"/>
    <property type="evidence" value="ECO:0007669"/>
    <property type="project" value="InterPro"/>
</dbReference>
<comment type="pathway">
    <text evidence="2">Glycolipid biosynthesis; glycosylphosphatidylinositol-anchor biosynthesis.</text>
</comment>
<keyword evidence="9" id="KW-0256">Endoplasmic reticulum</keyword>
<keyword evidence="7 17" id="KW-0812">Transmembrane</keyword>
<feature type="transmembrane region" description="Helical" evidence="17">
    <location>
        <begin position="412"/>
        <end position="432"/>
    </location>
</feature>
<dbReference type="SUPFAM" id="SSF53649">
    <property type="entry name" value="Alkaline phosphatase-like"/>
    <property type="match status" value="1"/>
</dbReference>
<feature type="coiled-coil region" evidence="15">
    <location>
        <begin position="1478"/>
        <end position="1512"/>
    </location>
</feature>
<evidence type="ECO:0000256" key="3">
    <source>
        <dbReference type="ARBA" id="ARBA00008400"/>
    </source>
</evidence>
<keyword evidence="15" id="KW-0175">Coiled coil</keyword>
<dbReference type="PROSITE" id="PS00108">
    <property type="entry name" value="PROTEIN_KINASE_ST"/>
    <property type="match status" value="1"/>
</dbReference>
<feature type="transmembrane region" description="Helical" evidence="17">
    <location>
        <begin position="580"/>
        <end position="598"/>
    </location>
</feature>
<feature type="binding site" evidence="14">
    <location>
        <position position="1064"/>
    </location>
    <ligand>
        <name>ATP</name>
        <dbReference type="ChEBI" id="CHEBI:30616"/>
    </ligand>
</feature>